<organism evidence="1 2">
    <name type="scientific">Actinomadura spongiicola</name>
    <dbReference type="NCBI Taxonomy" id="2303421"/>
    <lineage>
        <taxon>Bacteria</taxon>
        <taxon>Bacillati</taxon>
        <taxon>Actinomycetota</taxon>
        <taxon>Actinomycetes</taxon>
        <taxon>Streptosporangiales</taxon>
        <taxon>Thermomonosporaceae</taxon>
        <taxon>Actinomadura</taxon>
    </lineage>
</organism>
<dbReference type="AlphaFoldDB" id="A0A372GFJ8"/>
<evidence type="ECO:0000313" key="1">
    <source>
        <dbReference type="EMBL" id="RFS83849.1"/>
    </source>
</evidence>
<sequence>MDDRRERTMAGAALVKQVRHAAQAYELAQEYLYKGGRDIGGYFTDVAERIGTSMRSLDATHASAATSVPAIPETVLRALEQFARVAAALGNELDTLARTNHLFSWTKEGRQRSAARTSSRQLLEQLNQAEAAVVTAVQAWNDND</sequence>
<reference evidence="1 2" key="1">
    <citation type="submission" date="2018-08" db="EMBL/GenBank/DDBJ databases">
        <title>Actinomadura spongicola sp. nov., isolated from marine sponge Leucetta chagosensis.</title>
        <authorList>
            <person name="Li L."/>
            <person name="Lin H.W."/>
        </authorList>
    </citation>
    <scope>NUCLEOTIDE SEQUENCE [LARGE SCALE GENOMIC DNA]</scope>
    <source>
        <strain evidence="1 2">LHW52907</strain>
    </source>
</reference>
<comment type="caution">
    <text evidence="1">The sequence shown here is derived from an EMBL/GenBank/DDBJ whole genome shotgun (WGS) entry which is preliminary data.</text>
</comment>
<keyword evidence="2" id="KW-1185">Reference proteome</keyword>
<dbReference type="Proteomes" id="UP000262882">
    <property type="component" value="Unassembled WGS sequence"/>
</dbReference>
<dbReference type="EMBL" id="QVNQ01000005">
    <property type="protein sequence ID" value="RFS83849.1"/>
    <property type="molecule type" value="Genomic_DNA"/>
</dbReference>
<protein>
    <submittedName>
        <fullName evidence="1">Uncharacterized protein</fullName>
    </submittedName>
</protein>
<accession>A0A372GFJ8</accession>
<gene>
    <name evidence="1" type="ORF">D0T12_16665</name>
</gene>
<proteinExistence type="predicted"/>
<evidence type="ECO:0000313" key="2">
    <source>
        <dbReference type="Proteomes" id="UP000262882"/>
    </source>
</evidence>
<name>A0A372GFJ8_9ACTN</name>